<dbReference type="GO" id="GO:0034756">
    <property type="term" value="P:regulation of iron ion transport"/>
    <property type="evidence" value="ECO:0007669"/>
    <property type="project" value="EnsemblFungi"/>
</dbReference>
<dbReference type="GO" id="GO:0005247">
    <property type="term" value="F:voltage-gated chloride channel activity"/>
    <property type="evidence" value="ECO:0007669"/>
    <property type="project" value="EnsemblFungi"/>
</dbReference>
<accession>A0A1E3NX19</accession>
<comment type="similarity">
    <text evidence="9">Belongs to the chloride channel (TC 2.A.49) family.</text>
</comment>
<evidence type="ECO:0000313" key="12">
    <source>
        <dbReference type="Proteomes" id="UP000094112"/>
    </source>
</evidence>
<evidence type="ECO:0000256" key="8">
    <source>
        <dbReference type="PROSITE-ProRule" id="PRU00703"/>
    </source>
</evidence>
<feature type="transmembrane region" description="Helical" evidence="9">
    <location>
        <begin position="283"/>
        <end position="301"/>
    </location>
</feature>
<keyword evidence="5 9" id="KW-0406">Ion transport</keyword>
<feature type="transmembrane region" description="Helical" evidence="9">
    <location>
        <begin position="443"/>
        <end position="467"/>
    </location>
</feature>
<dbReference type="FunFam" id="1.10.3080.10:FF:000011">
    <property type="entry name" value="Chloride channel protein"/>
    <property type="match status" value="1"/>
</dbReference>
<dbReference type="GO" id="GO:0000324">
    <property type="term" value="C:fungal-type vacuole"/>
    <property type="evidence" value="ECO:0007669"/>
    <property type="project" value="EnsemblFungi"/>
</dbReference>
<evidence type="ECO:0000256" key="2">
    <source>
        <dbReference type="ARBA" id="ARBA00022448"/>
    </source>
</evidence>
<feature type="transmembrane region" description="Helical" evidence="9">
    <location>
        <begin position="365"/>
        <end position="382"/>
    </location>
</feature>
<organism evidence="11 12">
    <name type="scientific">Wickerhamomyces anomalus (strain ATCC 58044 / CBS 1984 / NCYC 433 / NRRL Y-366-8)</name>
    <name type="common">Yeast</name>
    <name type="synonym">Hansenula anomala</name>
    <dbReference type="NCBI Taxonomy" id="683960"/>
    <lineage>
        <taxon>Eukaryota</taxon>
        <taxon>Fungi</taxon>
        <taxon>Dikarya</taxon>
        <taxon>Ascomycota</taxon>
        <taxon>Saccharomycotina</taxon>
        <taxon>Saccharomycetes</taxon>
        <taxon>Phaffomycetales</taxon>
        <taxon>Wickerhamomycetaceae</taxon>
        <taxon>Wickerhamomyces</taxon>
    </lineage>
</organism>
<keyword evidence="12" id="KW-1185">Reference proteome</keyword>
<evidence type="ECO:0000256" key="5">
    <source>
        <dbReference type="ARBA" id="ARBA00023065"/>
    </source>
</evidence>
<dbReference type="Gene3D" id="1.10.3080.10">
    <property type="entry name" value="Clc chloride channel"/>
    <property type="match status" value="1"/>
</dbReference>
<protein>
    <recommendedName>
        <fullName evidence="9">Chloride channel protein</fullName>
    </recommendedName>
</protein>
<dbReference type="GO" id="GO:0005797">
    <property type="term" value="C:Golgi medial cisterna"/>
    <property type="evidence" value="ECO:0007669"/>
    <property type="project" value="EnsemblFungi"/>
</dbReference>
<feature type="transmembrane region" description="Helical" evidence="9">
    <location>
        <begin position="244"/>
        <end position="263"/>
    </location>
</feature>
<feature type="transmembrane region" description="Helical" evidence="9">
    <location>
        <begin position="494"/>
        <end position="517"/>
    </location>
</feature>
<keyword evidence="6 9" id="KW-0472">Membrane</keyword>
<proteinExistence type="inferred from homology"/>
<dbReference type="GO" id="GO:0005886">
    <property type="term" value="C:plasma membrane"/>
    <property type="evidence" value="ECO:0007669"/>
    <property type="project" value="EnsemblFungi"/>
</dbReference>
<name>A0A1E3NX19_WICAA</name>
<dbReference type="OrthoDB" id="44789at2759"/>
<dbReference type="GO" id="GO:0006878">
    <property type="term" value="P:intracellular copper ion homeostasis"/>
    <property type="evidence" value="ECO:0007669"/>
    <property type="project" value="EnsemblFungi"/>
</dbReference>
<feature type="domain" description="CBS" evidence="10">
    <location>
        <begin position="660"/>
        <end position="715"/>
    </location>
</feature>
<evidence type="ECO:0000256" key="9">
    <source>
        <dbReference type="RuleBase" id="RU361221"/>
    </source>
</evidence>
<dbReference type="CDD" id="cd03684">
    <property type="entry name" value="ClC_3_like"/>
    <property type="match status" value="1"/>
</dbReference>
<feature type="transmembrane region" description="Helical" evidence="9">
    <location>
        <begin position="322"/>
        <end position="345"/>
    </location>
</feature>
<dbReference type="InterPro" id="IPR046342">
    <property type="entry name" value="CBS_dom_sf"/>
</dbReference>
<evidence type="ECO:0000256" key="4">
    <source>
        <dbReference type="ARBA" id="ARBA00022989"/>
    </source>
</evidence>
<gene>
    <name evidence="11" type="ORF">WICANDRAFT_35381</name>
</gene>
<dbReference type="EMBL" id="KV454213">
    <property type="protein sequence ID" value="ODQ57739.1"/>
    <property type="molecule type" value="Genomic_DNA"/>
</dbReference>
<dbReference type="SUPFAM" id="SSF54631">
    <property type="entry name" value="CBS-domain pair"/>
    <property type="match status" value="1"/>
</dbReference>
<evidence type="ECO:0000313" key="11">
    <source>
        <dbReference type="EMBL" id="ODQ57739.1"/>
    </source>
</evidence>
<reference evidence="11 12" key="1">
    <citation type="journal article" date="2016" name="Proc. Natl. Acad. Sci. U.S.A.">
        <title>Comparative genomics of biotechnologically important yeasts.</title>
        <authorList>
            <person name="Riley R."/>
            <person name="Haridas S."/>
            <person name="Wolfe K.H."/>
            <person name="Lopes M.R."/>
            <person name="Hittinger C.T."/>
            <person name="Goeker M."/>
            <person name="Salamov A.A."/>
            <person name="Wisecaver J.H."/>
            <person name="Long T.M."/>
            <person name="Calvey C.H."/>
            <person name="Aerts A.L."/>
            <person name="Barry K.W."/>
            <person name="Choi C."/>
            <person name="Clum A."/>
            <person name="Coughlan A.Y."/>
            <person name="Deshpande S."/>
            <person name="Douglass A.P."/>
            <person name="Hanson S.J."/>
            <person name="Klenk H.-P."/>
            <person name="LaButti K.M."/>
            <person name="Lapidus A."/>
            <person name="Lindquist E.A."/>
            <person name="Lipzen A.M."/>
            <person name="Meier-Kolthoff J.P."/>
            <person name="Ohm R.A."/>
            <person name="Otillar R.P."/>
            <person name="Pangilinan J.L."/>
            <person name="Peng Y."/>
            <person name="Rokas A."/>
            <person name="Rosa C.A."/>
            <person name="Scheuner C."/>
            <person name="Sibirny A.A."/>
            <person name="Slot J.C."/>
            <person name="Stielow J.B."/>
            <person name="Sun H."/>
            <person name="Kurtzman C.P."/>
            <person name="Blackwell M."/>
            <person name="Grigoriev I.V."/>
            <person name="Jeffries T.W."/>
        </authorList>
    </citation>
    <scope>NUCLEOTIDE SEQUENCE [LARGE SCALE GENOMIC DNA]</scope>
    <source>
        <strain evidence="12">ATCC 58044 / CBS 1984 / NCYC 433 / NRRL Y-366-8</strain>
    </source>
</reference>
<dbReference type="InterPro" id="IPR001807">
    <property type="entry name" value="ClC"/>
</dbReference>
<dbReference type="Pfam" id="PF00571">
    <property type="entry name" value="CBS"/>
    <property type="match status" value="1"/>
</dbReference>
<dbReference type="InterPro" id="IPR000644">
    <property type="entry name" value="CBS_dom"/>
</dbReference>
<evidence type="ECO:0000256" key="3">
    <source>
        <dbReference type="ARBA" id="ARBA00022692"/>
    </source>
</evidence>
<keyword evidence="2 9" id="KW-0813">Transport</keyword>
<feature type="transmembrane region" description="Helical" evidence="9">
    <location>
        <begin position="74"/>
        <end position="95"/>
    </location>
</feature>
<keyword evidence="3 9" id="KW-0812">Transmembrane</keyword>
<dbReference type="PANTHER" id="PTHR45711:SF9">
    <property type="entry name" value="ANION_PROTON EXCHANGE TRANSPORTER GEF1"/>
    <property type="match status" value="1"/>
</dbReference>
<dbReference type="SUPFAM" id="SSF81340">
    <property type="entry name" value="Clc chloride channel"/>
    <property type="match status" value="1"/>
</dbReference>
<dbReference type="AlphaFoldDB" id="A0A1E3NX19"/>
<evidence type="ECO:0000256" key="1">
    <source>
        <dbReference type="ARBA" id="ARBA00004141"/>
    </source>
</evidence>
<dbReference type="GO" id="GO:0005783">
    <property type="term" value="C:endoplasmic reticulum"/>
    <property type="evidence" value="ECO:0007669"/>
    <property type="project" value="EnsemblFungi"/>
</dbReference>
<evidence type="ECO:0000256" key="6">
    <source>
        <dbReference type="ARBA" id="ARBA00023136"/>
    </source>
</evidence>
<dbReference type="GO" id="GO:0005769">
    <property type="term" value="C:early endosome"/>
    <property type="evidence" value="ECO:0007669"/>
    <property type="project" value="TreeGrafter"/>
</dbReference>
<evidence type="ECO:0000256" key="7">
    <source>
        <dbReference type="ARBA" id="ARBA00023214"/>
    </source>
</evidence>
<dbReference type="RefSeq" id="XP_019036946.1">
    <property type="nucleotide sequence ID" value="XM_019182297.1"/>
</dbReference>
<keyword evidence="7 9" id="KW-0868">Chloride</keyword>
<feature type="transmembrane region" description="Helical" evidence="9">
    <location>
        <begin position="177"/>
        <end position="204"/>
    </location>
</feature>
<dbReference type="PANTHER" id="PTHR45711">
    <property type="entry name" value="CHLORIDE CHANNEL PROTEIN"/>
    <property type="match status" value="1"/>
</dbReference>
<feature type="transmembrane region" description="Helical" evidence="9">
    <location>
        <begin position="142"/>
        <end position="165"/>
    </location>
</feature>
<dbReference type="InterPro" id="IPR014743">
    <property type="entry name" value="Cl-channel_core"/>
</dbReference>
<feature type="transmembrane region" description="Helical" evidence="9">
    <location>
        <begin position="415"/>
        <end position="437"/>
    </location>
</feature>
<dbReference type="Proteomes" id="UP000094112">
    <property type="component" value="Unassembled WGS sequence"/>
</dbReference>
<dbReference type="PROSITE" id="PS51371">
    <property type="entry name" value="CBS"/>
    <property type="match status" value="1"/>
</dbReference>
<keyword evidence="8" id="KW-0129">CBS domain</keyword>
<dbReference type="Pfam" id="PF00654">
    <property type="entry name" value="Voltage_CLC"/>
    <property type="match status" value="1"/>
</dbReference>
<dbReference type="GO" id="GO:0006879">
    <property type="term" value="P:intracellular iron ion homeostasis"/>
    <property type="evidence" value="ECO:0007669"/>
    <property type="project" value="EnsemblFungi"/>
</dbReference>
<evidence type="ECO:0000259" key="10">
    <source>
        <dbReference type="PROSITE" id="PS51371"/>
    </source>
</evidence>
<comment type="subcellular location">
    <subcellularLocation>
        <location evidence="1 9">Membrane</location>
        <topology evidence="1 9">Multi-pass membrane protein</topology>
    </subcellularLocation>
</comment>
<dbReference type="PRINTS" id="PR00762">
    <property type="entry name" value="CLCHANNEL"/>
</dbReference>
<dbReference type="Gene3D" id="3.10.580.10">
    <property type="entry name" value="CBS-domain"/>
    <property type="match status" value="1"/>
</dbReference>
<sequence>MTHSSSSFQLELDQIDVTGDSVPWDSNIPQLAKFNDFKTIDWVNDNLQSNKRKLFLQKTQSNFKLLKIYQSLQTYIILTLVGITIGVVAGSLNIVTEYLSNLRTGYCSSHFYLNRNFCCWGELNESQCSNWVEYSSFAPFNYIMFISISLTLGFIACSLVLHYAPAAAGSGISEIKCIVSGFTLSGFLNTWTFIIKAIGLPLAIASGLSVGKEGPSVHYAVCVGSIISKILLRRESSKTSSSLTFKNILVASSAAGVAVAFGSPMGGVLFSIEEISNMFKLSTMWESYYCSLVAVFILKLMNPFRTGQVVMFEVSYDQDWHFLEIPFFIILGLFGGGYGILISKFNIKTVSFRRKFLTNFAMKEVLTLALITSVISYFNDFLKLDMTEGMQILFEACNDSFENHKICNLSTNYKIFNTLTTLILATIIRMVLIILTYGCKVPAGIFVPSMACGATFGRALGILVQIAHKNFPNSKYFTTGCLADNSKCITPGTYAFLGAGAALSGITHLTVTVVVIMFELTGALKYIIPTMITVAVTKIINDKYGKGGIADQMIVFNGLPFIDPHEDHDFFEHPVDDAMCVKTASLPETGLTLENLRIIISDTDFQTFPIIQSLQNPLIKGTIGRDEIIAVLDKSSSSPDIPCKFTPSNKTNCLDFSHYINEAPISVELGTPLETVLDVFHKVGPKCILVQHEGLLQGLITRKDILKYEYYLHHSHHHEDTNELKFQKDDLIWDKIQHIDQIITTFYQRIIIKLTSSRGRYTQLDQQ</sequence>
<dbReference type="GeneID" id="30199543"/>
<keyword evidence="4 9" id="KW-1133">Transmembrane helix</keyword>